<evidence type="ECO:0000313" key="2">
    <source>
        <dbReference type="Proteomes" id="UP000295195"/>
    </source>
</evidence>
<dbReference type="EMBL" id="NKLP01000210">
    <property type="protein sequence ID" value="TDN29372.1"/>
    <property type="molecule type" value="Genomic_DNA"/>
</dbReference>
<dbReference type="RefSeq" id="WP_005725783.1">
    <property type="nucleotide sequence ID" value="NZ_JABERP010000031.1"/>
</dbReference>
<proteinExistence type="predicted"/>
<gene>
    <name evidence="1" type="ORF">CEE75_11005</name>
</gene>
<reference evidence="1 2" key="1">
    <citation type="submission" date="2017-06" db="EMBL/GenBank/DDBJ databases">
        <authorList>
            <person name="Swanenburg J."/>
            <person name="Kort R."/>
        </authorList>
    </citation>
    <scope>NUCLEOTIDE SEQUENCE [LARGE SCALE GENOMIC DNA]</scope>
    <source>
        <strain evidence="1 2">RL05</strain>
    </source>
</reference>
<sequence>MCKYCEINPKTKLGRDYYRDDYVDPDEINKVNGEDGIMFTYIDCKNHPALIISHPDPECYSQETDKIFIGNCPWCGRNLKKEHQNEQS</sequence>
<accession>A0A4R6CRH0</accession>
<dbReference type="Proteomes" id="UP000295195">
    <property type="component" value="Unassembled WGS sequence"/>
</dbReference>
<comment type="caution">
    <text evidence="1">The sequence shown here is derived from an EMBL/GenBank/DDBJ whole genome shotgun (WGS) entry which is preliminary data.</text>
</comment>
<organism evidence="1 2">
    <name type="scientific">Lactobacillus crispatus</name>
    <dbReference type="NCBI Taxonomy" id="47770"/>
    <lineage>
        <taxon>Bacteria</taxon>
        <taxon>Bacillati</taxon>
        <taxon>Bacillota</taxon>
        <taxon>Bacilli</taxon>
        <taxon>Lactobacillales</taxon>
        <taxon>Lactobacillaceae</taxon>
        <taxon>Lactobacillus</taxon>
    </lineage>
</organism>
<evidence type="ECO:0000313" key="1">
    <source>
        <dbReference type="EMBL" id="TDN29372.1"/>
    </source>
</evidence>
<name>A0A4R6CRH0_9LACO</name>
<dbReference type="AlphaFoldDB" id="A0A4R6CRH0"/>
<protein>
    <submittedName>
        <fullName evidence="1">Uncharacterized protein</fullName>
    </submittedName>
</protein>